<keyword evidence="1" id="KW-0560">Oxidoreductase</keyword>
<reference evidence="1 2" key="1">
    <citation type="submission" date="2016-11" db="EMBL/GenBank/DDBJ databases">
        <authorList>
            <person name="Jaros S."/>
            <person name="Januszkiewicz K."/>
            <person name="Wedrychowicz H."/>
        </authorList>
    </citation>
    <scope>NUCLEOTIDE SEQUENCE [LARGE SCALE GENOMIC DNA]</scope>
    <source>
        <strain evidence="1 2">DSM 46144</strain>
    </source>
</reference>
<name>A0A1M7K9D9_9ACTN</name>
<evidence type="ECO:0000313" key="1">
    <source>
        <dbReference type="EMBL" id="SHM61890.1"/>
    </source>
</evidence>
<dbReference type="RefSeq" id="WP_073251900.1">
    <property type="nucleotide sequence ID" value="NZ_FRCS01000001.1"/>
</dbReference>
<keyword evidence="1" id="KW-0503">Monooxygenase</keyword>
<dbReference type="Proteomes" id="UP000184440">
    <property type="component" value="Unassembled WGS sequence"/>
</dbReference>
<protein>
    <submittedName>
        <fullName evidence="1">Luciferase-like monooxygenase</fullName>
    </submittedName>
</protein>
<sequence length="59" mass="6132">MKLGFLTHVHGPERAASEVYRDLVEFFVAAVAEDAAVLDALTGGRLQLGLGTGRPGPPG</sequence>
<dbReference type="Gene3D" id="3.20.20.30">
    <property type="entry name" value="Luciferase-like domain"/>
    <property type="match status" value="1"/>
</dbReference>
<accession>A0A1M7K9D9</accession>
<organism evidence="1 2">
    <name type="scientific">Cryptosporangium aurantiacum</name>
    <dbReference type="NCBI Taxonomy" id="134849"/>
    <lineage>
        <taxon>Bacteria</taxon>
        <taxon>Bacillati</taxon>
        <taxon>Actinomycetota</taxon>
        <taxon>Actinomycetes</taxon>
        <taxon>Cryptosporangiales</taxon>
        <taxon>Cryptosporangiaceae</taxon>
        <taxon>Cryptosporangium</taxon>
    </lineage>
</organism>
<evidence type="ECO:0000313" key="2">
    <source>
        <dbReference type="Proteomes" id="UP000184440"/>
    </source>
</evidence>
<dbReference type="SUPFAM" id="SSF51679">
    <property type="entry name" value="Bacterial luciferase-like"/>
    <property type="match status" value="1"/>
</dbReference>
<gene>
    <name evidence="1" type="ORF">SAMN05443668_1011048</name>
</gene>
<dbReference type="STRING" id="134849.SAMN05443668_1011048"/>
<proteinExistence type="predicted"/>
<dbReference type="GO" id="GO:0004497">
    <property type="term" value="F:monooxygenase activity"/>
    <property type="evidence" value="ECO:0007669"/>
    <property type="project" value="UniProtKB-KW"/>
</dbReference>
<dbReference type="AlphaFoldDB" id="A0A1M7K9D9"/>
<dbReference type="GO" id="GO:0016705">
    <property type="term" value="F:oxidoreductase activity, acting on paired donors, with incorporation or reduction of molecular oxygen"/>
    <property type="evidence" value="ECO:0007669"/>
    <property type="project" value="InterPro"/>
</dbReference>
<keyword evidence="2" id="KW-1185">Reference proteome</keyword>
<dbReference type="EMBL" id="FRCS01000001">
    <property type="protein sequence ID" value="SHM61890.1"/>
    <property type="molecule type" value="Genomic_DNA"/>
</dbReference>
<dbReference type="InterPro" id="IPR036661">
    <property type="entry name" value="Luciferase-like_sf"/>
</dbReference>